<dbReference type="SFLD" id="SFLDS00003">
    <property type="entry name" value="Haloacid_Dehalogenase"/>
    <property type="match status" value="1"/>
</dbReference>
<name>A0A931N093_9HYPH</name>
<dbReference type="InterPro" id="IPR051806">
    <property type="entry name" value="HAD-like_SPP"/>
</dbReference>
<comment type="caution">
    <text evidence="1">The sequence shown here is derived from an EMBL/GenBank/DDBJ whole genome shotgun (WGS) entry which is preliminary data.</text>
</comment>
<dbReference type="EMBL" id="JADZLT010000052">
    <property type="protein sequence ID" value="MBH0238944.1"/>
    <property type="molecule type" value="Genomic_DNA"/>
</dbReference>
<dbReference type="InterPro" id="IPR023214">
    <property type="entry name" value="HAD_sf"/>
</dbReference>
<dbReference type="Gene3D" id="3.40.50.1000">
    <property type="entry name" value="HAD superfamily/HAD-like"/>
    <property type="match status" value="1"/>
</dbReference>
<proteinExistence type="predicted"/>
<keyword evidence="2" id="KW-1185">Reference proteome</keyword>
<protein>
    <submittedName>
        <fullName evidence="1">HAD-IA family hydrolase</fullName>
    </submittedName>
</protein>
<dbReference type="Pfam" id="PF00702">
    <property type="entry name" value="Hydrolase"/>
    <property type="match status" value="1"/>
</dbReference>
<dbReference type="SUPFAM" id="SSF56784">
    <property type="entry name" value="HAD-like"/>
    <property type="match status" value="1"/>
</dbReference>
<dbReference type="GO" id="GO:0050308">
    <property type="term" value="F:sugar-phosphatase activity"/>
    <property type="evidence" value="ECO:0007669"/>
    <property type="project" value="TreeGrafter"/>
</dbReference>
<dbReference type="Gene3D" id="1.10.150.240">
    <property type="entry name" value="Putative phosphatase, domain 2"/>
    <property type="match status" value="1"/>
</dbReference>
<dbReference type="InterPro" id="IPR006439">
    <property type="entry name" value="HAD-SF_hydro_IA"/>
</dbReference>
<accession>A0A931N093</accession>
<dbReference type="SFLD" id="SFLDG01129">
    <property type="entry name" value="C1.5:_HAD__Beta-PGM__Phosphata"/>
    <property type="match status" value="1"/>
</dbReference>
<dbReference type="InterPro" id="IPR036412">
    <property type="entry name" value="HAD-like_sf"/>
</dbReference>
<dbReference type="NCBIfam" id="TIGR01509">
    <property type="entry name" value="HAD-SF-IA-v3"/>
    <property type="match status" value="1"/>
</dbReference>
<gene>
    <name evidence="1" type="ORF">I5731_14015</name>
</gene>
<dbReference type="AlphaFoldDB" id="A0A931N093"/>
<dbReference type="PANTHER" id="PTHR43481:SF4">
    <property type="entry name" value="GLYCEROL-1-PHOSPHATE PHOSPHOHYDROLASE 1-RELATED"/>
    <property type="match status" value="1"/>
</dbReference>
<evidence type="ECO:0000313" key="2">
    <source>
        <dbReference type="Proteomes" id="UP000631694"/>
    </source>
</evidence>
<dbReference type="PANTHER" id="PTHR43481">
    <property type="entry name" value="FRUCTOSE-1-PHOSPHATE PHOSPHATASE"/>
    <property type="match status" value="1"/>
</dbReference>
<dbReference type="Proteomes" id="UP000631694">
    <property type="component" value="Unassembled WGS sequence"/>
</dbReference>
<evidence type="ECO:0000313" key="1">
    <source>
        <dbReference type="EMBL" id="MBH0238944.1"/>
    </source>
</evidence>
<dbReference type="PROSITE" id="PS01228">
    <property type="entry name" value="COF_1"/>
    <property type="match status" value="1"/>
</dbReference>
<sequence length="232" mass="23959">MRGRQDVTDIFAGACFDAVLFDMDGTLLTSIRTTERVWSAWALAHGLDPVVFLPTIHGVRSVETIANLGLPGVDPVAEAAAITRAEIADVDDIEAIGGAAAFLAALPAGRWAIVTSAPRLLAVRRLEAAGLPVPPVMITAEDVSRGKPAPDCFVLAAARLGVAPERCLVFEDAAAGITAAEAAGCAVAVITATHRHAVETSHRTLTDYTALQVLPSDAGISLRCFGASPAAT</sequence>
<dbReference type="InterPro" id="IPR023198">
    <property type="entry name" value="PGP-like_dom2"/>
</dbReference>
<reference evidence="1" key="1">
    <citation type="submission" date="2020-12" db="EMBL/GenBank/DDBJ databases">
        <title>Methylobrevis albus sp. nov., isolated from fresh water lack sediment.</title>
        <authorList>
            <person name="Zou Q."/>
        </authorList>
    </citation>
    <scope>NUCLEOTIDE SEQUENCE</scope>
    <source>
        <strain evidence="1">L22</strain>
    </source>
</reference>
<organism evidence="1 2">
    <name type="scientific">Methylobrevis albus</name>
    <dbReference type="NCBI Taxonomy" id="2793297"/>
    <lineage>
        <taxon>Bacteria</taxon>
        <taxon>Pseudomonadati</taxon>
        <taxon>Pseudomonadota</taxon>
        <taxon>Alphaproteobacteria</taxon>
        <taxon>Hyphomicrobiales</taxon>
        <taxon>Pleomorphomonadaceae</taxon>
        <taxon>Methylobrevis</taxon>
    </lineage>
</organism>
<keyword evidence="1" id="KW-0378">Hydrolase</keyword>